<comment type="subcellular location">
    <subcellularLocation>
        <location evidence="1 7">Nucleus</location>
    </subcellularLocation>
</comment>
<dbReference type="GO" id="GO:0030915">
    <property type="term" value="C:Smc5-Smc6 complex"/>
    <property type="evidence" value="ECO:0007669"/>
    <property type="project" value="UniProtKB-UniRule"/>
</dbReference>
<reference evidence="11" key="1">
    <citation type="submission" date="2022-08" db="EMBL/GenBank/DDBJ databases">
        <authorList>
            <consortium name="DOE Joint Genome Institute"/>
            <person name="Min B."/>
            <person name="Riley R."/>
            <person name="Sierra-Patev S."/>
            <person name="Naranjo-Ortiz M."/>
            <person name="Looney B."/>
            <person name="Konkel Z."/>
            <person name="Slot J.C."/>
            <person name="Sakamoto Y."/>
            <person name="Steenwyk J.L."/>
            <person name="Rokas A."/>
            <person name="Carro J."/>
            <person name="Camarero S."/>
            <person name="Ferreira P."/>
            <person name="Molpeceres G."/>
            <person name="Ruiz-Duenas F.J."/>
            <person name="Serrano A."/>
            <person name="Henrissat B."/>
            <person name="Drula E."/>
            <person name="Hughes K.W."/>
            <person name="Mata J.L."/>
            <person name="Ishikawa N.K."/>
            <person name="Vargas-Isla R."/>
            <person name="Ushijima S."/>
            <person name="Smith C.A."/>
            <person name="Ahrendt S."/>
            <person name="Andreopoulos W."/>
            <person name="He G."/>
            <person name="Labutti K."/>
            <person name="Lipzen A."/>
            <person name="Ng V."/>
            <person name="Sandor L."/>
            <person name="Barry K."/>
            <person name="Martinez A.T."/>
            <person name="Xiao Y."/>
            <person name="Gibbons J.G."/>
            <person name="Terashima K."/>
            <person name="Hibbett D.S."/>
            <person name="Grigoriev I.V."/>
        </authorList>
    </citation>
    <scope>NUCLEOTIDE SEQUENCE</scope>
    <source>
        <strain evidence="11">TFB9207</strain>
    </source>
</reference>
<evidence type="ECO:0000256" key="6">
    <source>
        <dbReference type="ARBA" id="ARBA00023242"/>
    </source>
</evidence>
<dbReference type="AlphaFoldDB" id="A0AA38P4L9"/>
<keyword evidence="12" id="KW-1185">Reference proteome</keyword>
<comment type="caution">
    <text evidence="11">The sequence shown here is derived from an EMBL/GenBank/DDBJ whole genome shotgun (WGS) entry which is preliminary data.</text>
</comment>
<dbReference type="Pfam" id="PF08743">
    <property type="entry name" value="Nse4_C"/>
    <property type="match status" value="1"/>
</dbReference>
<evidence type="ECO:0000256" key="7">
    <source>
        <dbReference type="RuleBase" id="RU365071"/>
    </source>
</evidence>
<keyword evidence="4 7" id="KW-0233">DNA recombination</keyword>
<keyword evidence="3 7" id="KW-0227">DNA damage</keyword>
<evidence type="ECO:0000256" key="8">
    <source>
        <dbReference type="SAM" id="MobiDB-lite"/>
    </source>
</evidence>
<dbReference type="Proteomes" id="UP001163846">
    <property type="component" value="Unassembled WGS sequence"/>
</dbReference>
<comment type="similarity">
    <text evidence="2 7">Belongs to the NSE4 family.</text>
</comment>
<evidence type="ECO:0000259" key="10">
    <source>
        <dbReference type="Pfam" id="PF15412"/>
    </source>
</evidence>
<feature type="domain" description="Non-structural maintenance of chromosome element 4 C-terminal" evidence="9">
    <location>
        <begin position="230"/>
        <end position="319"/>
    </location>
</feature>
<evidence type="ECO:0000256" key="4">
    <source>
        <dbReference type="ARBA" id="ARBA00023172"/>
    </source>
</evidence>
<dbReference type="GO" id="GO:0006281">
    <property type="term" value="P:DNA repair"/>
    <property type="evidence" value="ECO:0007669"/>
    <property type="project" value="UniProtKB-UniRule"/>
</dbReference>
<dbReference type="PANTHER" id="PTHR16140">
    <property type="entry name" value="NON-STRUCTURAL MAINTENANCE OF CHROMOSOMES ELEMENT 4"/>
    <property type="match status" value="1"/>
</dbReference>
<feature type="domain" description="Nse4/EID protein Nse3/MAGE-binding" evidence="10">
    <location>
        <begin position="79"/>
        <end position="137"/>
    </location>
</feature>
<evidence type="ECO:0000256" key="2">
    <source>
        <dbReference type="ARBA" id="ARBA00008997"/>
    </source>
</evidence>
<accession>A0AA38P4L9</accession>
<protein>
    <recommendedName>
        <fullName evidence="7">Non-structural maintenance of chromosomes element 4</fullName>
    </recommendedName>
</protein>
<gene>
    <name evidence="11" type="ORF">F5878DRAFT_281666</name>
</gene>
<comment type="subunit">
    <text evidence="7">Component of the SMC5-SMC6 complex.</text>
</comment>
<evidence type="ECO:0000259" key="9">
    <source>
        <dbReference type="Pfam" id="PF08743"/>
    </source>
</evidence>
<keyword evidence="5 7" id="KW-0234">DNA repair</keyword>
<feature type="region of interest" description="Disordered" evidence="8">
    <location>
        <begin position="172"/>
        <end position="211"/>
    </location>
</feature>
<feature type="compositionally biased region" description="Basic and acidic residues" evidence="8">
    <location>
        <begin position="186"/>
        <end position="211"/>
    </location>
</feature>
<dbReference type="InterPro" id="IPR027786">
    <property type="entry name" value="Nse4/EID"/>
</dbReference>
<dbReference type="GO" id="GO:0005634">
    <property type="term" value="C:nucleus"/>
    <property type="evidence" value="ECO:0007669"/>
    <property type="project" value="UniProtKB-SubCell"/>
</dbReference>
<dbReference type="GO" id="GO:0006310">
    <property type="term" value="P:DNA recombination"/>
    <property type="evidence" value="ECO:0007669"/>
    <property type="project" value="UniProtKB-UniRule"/>
</dbReference>
<sequence length="328" mass="37658">MSMADEGSWYPDSSPLIYNPDQDPNERRQLRRKYRTLQLQLQAFDKKDSSKLGSELGGFLSTADFLFNRVKDTPEALLDANFLADVSAHSNRMSRRLNPEFGMFDFDEYVLKLVIYAGGRKLGLQSTQQISDDELDDSNLVEPLKWERIGKLASRKNKRVAIAGFMAGPISRQGTRKRKRSGRMKKNPESRTDVGRPQELTQKELSERPADETMRNVLTIHAILRDAGPTNFFQFIMNPASFAQSVENLFYMSFLFREGRLGLYLGEDNEPIVYVPDEDAHQSRSQLLRNSESHSAVFEIDMVTWKRAVEVFNISDPLIPHRNERSLE</sequence>
<evidence type="ECO:0000256" key="3">
    <source>
        <dbReference type="ARBA" id="ARBA00022763"/>
    </source>
</evidence>
<dbReference type="InterPro" id="IPR014854">
    <property type="entry name" value="Nse4_C"/>
</dbReference>
<organism evidence="11 12">
    <name type="scientific">Lentinula raphanica</name>
    <dbReference type="NCBI Taxonomy" id="153919"/>
    <lineage>
        <taxon>Eukaryota</taxon>
        <taxon>Fungi</taxon>
        <taxon>Dikarya</taxon>
        <taxon>Basidiomycota</taxon>
        <taxon>Agaricomycotina</taxon>
        <taxon>Agaricomycetes</taxon>
        <taxon>Agaricomycetidae</taxon>
        <taxon>Agaricales</taxon>
        <taxon>Marasmiineae</taxon>
        <taxon>Omphalotaceae</taxon>
        <taxon>Lentinula</taxon>
    </lineage>
</organism>
<dbReference type="PANTHER" id="PTHR16140:SF0">
    <property type="entry name" value="NON-STRUCTURAL MAINTENANCE OF CHROMOSOMES ELEMENT 4"/>
    <property type="match status" value="1"/>
</dbReference>
<evidence type="ECO:0000313" key="12">
    <source>
        <dbReference type="Proteomes" id="UP001163846"/>
    </source>
</evidence>
<dbReference type="Pfam" id="PF15412">
    <property type="entry name" value="Nse4-Nse3_bdg"/>
    <property type="match status" value="1"/>
</dbReference>
<feature type="compositionally biased region" description="Basic residues" evidence="8">
    <location>
        <begin position="174"/>
        <end position="185"/>
    </location>
</feature>
<evidence type="ECO:0000256" key="5">
    <source>
        <dbReference type="ARBA" id="ARBA00023204"/>
    </source>
</evidence>
<name>A0AA38P4L9_9AGAR</name>
<keyword evidence="6 7" id="KW-0539">Nucleus</keyword>
<evidence type="ECO:0000256" key="1">
    <source>
        <dbReference type="ARBA" id="ARBA00004123"/>
    </source>
</evidence>
<feature type="region of interest" description="Disordered" evidence="8">
    <location>
        <begin position="1"/>
        <end position="25"/>
    </location>
</feature>
<proteinExistence type="inferred from homology"/>
<dbReference type="InterPro" id="IPR029225">
    <property type="entry name" value="Nse4_Nse3-bd"/>
</dbReference>
<evidence type="ECO:0000313" key="11">
    <source>
        <dbReference type="EMBL" id="KAJ3836065.1"/>
    </source>
</evidence>
<dbReference type="EMBL" id="MU806353">
    <property type="protein sequence ID" value="KAJ3836065.1"/>
    <property type="molecule type" value="Genomic_DNA"/>
</dbReference>
<comment type="function">
    <text evidence="7">Component of the SMC5-SMC6 complex, that promotes sister chromatid alignment after DNA damage and facilitates double-stranded DNA breaks (DSBs) repair via homologous recombination between sister chromatids.</text>
</comment>